<evidence type="ECO:0000313" key="2">
    <source>
        <dbReference type="EMBL" id="VAX06958.1"/>
    </source>
</evidence>
<keyword evidence="1" id="KW-0175">Coiled coil</keyword>
<name>A0A3B1B6E8_9ZZZZ</name>
<organism evidence="2">
    <name type="scientific">hydrothermal vent metagenome</name>
    <dbReference type="NCBI Taxonomy" id="652676"/>
    <lineage>
        <taxon>unclassified sequences</taxon>
        <taxon>metagenomes</taxon>
        <taxon>ecological metagenomes</taxon>
    </lineage>
</organism>
<accession>A0A3B1B6E8</accession>
<reference evidence="2" key="1">
    <citation type="submission" date="2018-06" db="EMBL/GenBank/DDBJ databases">
        <authorList>
            <person name="Zhirakovskaya E."/>
        </authorList>
    </citation>
    <scope>NUCLEOTIDE SEQUENCE</scope>
</reference>
<dbReference type="EMBL" id="UOFX01000020">
    <property type="protein sequence ID" value="VAX06958.1"/>
    <property type="molecule type" value="Genomic_DNA"/>
</dbReference>
<evidence type="ECO:0000256" key="1">
    <source>
        <dbReference type="SAM" id="Coils"/>
    </source>
</evidence>
<sequence>MLTINRLAAISLLLAVLPLYADNSDKIDDLAAERERLNADTAEIRIQIELDQERIENLKLRLAKLQEQSHKLAQQVEEEMEQYDNQTNSSQNN</sequence>
<dbReference type="AlphaFoldDB" id="A0A3B1B6E8"/>
<proteinExistence type="predicted"/>
<protein>
    <submittedName>
        <fullName evidence="2">Uncharacterized protein</fullName>
    </submittedName>
</protein>
<feature type="coiled-coil region" evidence="1">
    <location>
        <begin position="20"/>
        <end position="93"/>
    </location>
</feature>
<gene>
    <name evidence="2" type="ORF">MNBD_GAMMA26-1988</name>
</gene>